<feature type="non-terminal residue" evidence="1">
    <location>
        <position position="335"/>
    </location>
</feature>
<dbReference type="EMBL" id="CAJVQB010010727">
    <property type="protein sequence ID" value="CAG8742357.1"/>
    <property type="molecule type" value="Genomic_DNA"/>
</dbReference>
<comment type="caution">
    <text evidence="1">The sequence shown here is derived from an EMBL/GenBank/DDBJ whole genome shotgun (WGS) entry which is preliminary data.</text>
</comment>
<keyword evidence="2" id="KW-1185">Reference proteome</keyword>
<gene>
    <name evidence="1" type="ORF">GMARGA_LOCUS15520</name>
</gene>
<proteinExistence type="predicted"/>
<accession>A0ABN7V8I0</accession>
<dbReference type="Proteomes" id="UP000789901">
    <property type="component" value="Unassembled WGS sequence"/>
</dbReference>
<evidence type="ECO:0000313" key="2">
    <source>
        <dbReference type="Proteomes" id="UP000789901"/>
    </source>
</evidence>
<sequence>MSLYKKFCNAYVYKLAVSIGNPSPNAQIIFANAQNEWKKKGYKSDLEESNKLSSTITEELLWFNASAQKSSLNPDLSMQFHSCVEFGSAIQKRKNEIIKVCTTLHLKTEIEERYKIYMSHSSIQVISVSRNEIKNHIDEYYCLLLVKYAQQFVTSFASYSVIMSQDDKAKVLLGVLAVGWTFKTIQSDNKPVAFSGYDFSKGTSSSMHIADILFLLKNPNLDQTLKIENEFKPILVLLVNGEVNGGPDKNPRYLKILKNISAYNSAERNSNLELYNFYYASEKLYDLWQRDDIHGHKVAVNYIDYKINPFDEAFDILWNWIDKYSQIFHYSLDIQ</sequence>
<name>A0ABN7V8I0_GIGMA</name>
<organism evidence="1 2">
    <name type="scientific">Gigaspora margarita</name>
    <dbReference type="NCBI Taxonomy" id="4874"/>
    <lineage>
        <taxon>Eukaryota</taxon>
        <taxon>Fungi</taxon>
        <taxon>Fungi incertae sedis</taxon>
        <taxon>Mucoromycota</taxon>
        <taxon>Glomeromycotina</taxon>
        <taxon>Glomeromycetes</taxon>
        <taxon>Diversisporales</taxon>
        <taxon>Gigasporaceae</taxon>
        <taxon>Gigaspora</taxon>
    </lineage>
</organism>
<evidence type="ECO:0000313" key="1">
    <source>
        <dbReference type="EMBL" id="CAG8742357.1"/>
    </source>
</evidence>
<reference evidence="1 2" key="1">
    <citation type="submission" date="2021-06" db="EMBL/GenBank/DDBJ databases">
        <authorList>
            <person name="Kallberg Y."/>
            <person name="Tangrot J."/>
            <person name="Rosling A."/>
        </authorList>
    </citation>
    <scope>NUCLEOTIDE SEQUENCE [LARGE SCALE GENOMIC DNA]</scope>
    <source>
        <strain evidence="1 2">120-4 pot B 10/14</strain>
    </source>
</reference>
<protein>
    <submittedName>
        <fullName evidence="1">22144_t:CDS:1</fullName>
    </submittedName>
</protein>